<dbReference type="Gene3D" id="2.10.50.10">
    <property type="entry name" value="Tumor Necrosis Factor Receptor, subunit A, domain 2"/>
    <property type="match status" value="4"/>
</dbReference>
<dbReference type="Proteomes" id="UP000261360">
    <property type="component" value="Unplaced"/>
</dbReference>
<dbReference type="AlphaFoldDB" id="A0A3B4W9Y7"/>
<organism evidence="4 5">
    <name type="scientific">Seriola lalandi dorsalis</name>
    <dbReference type="NCBI Taxonomy" id="1841481"/>
    <lineage>
        <taxon>Eukaryota</taxon>
        <taxon>Metazoa</taxon>
        <taxon>Chordata</taxon>
        <taxon>Craniata</taxon>
        <taxon>Vertebrata</taxon>
        <taxon>Euteleostomi</taxon>
        <taxon>Actinopterygii</taxon>
        <taxon>Neopterygii</taxon>
        <taxon>Teleostei</taxon>
        <taxon>Neoteleostei</taxon>
        <taxon>Acanthomorphata</taxon>
        <taxon>Carangaria</taxon>
        <taxon>Carangiformes</taxon>
        <taxon>Carangidae</taxon>
        <taxon>Seriola</taxon>
    </lineage>
</organism>
<dbReference type="GO" id="GO:0006955">
    <property type="term" value="P:immune response"/>
    <property type="evidence" value="ECO:0007669"/>
    <property type="project" value="InterPro"/>
</dbReference>
<feature type="repeat" description="TNFR-Cys" evidence="1">
    <location>
        <begin position="65"/>
        <end position="105"/>
    </location>
</feature>
<evidence type="ECO:0000313" key="4">
    <source>
        <dbReference type="Ensembl" id="ENSSLDP00000000839.1"/>
    </source>
</evidence>
<keyword evidence="2" id="KW-1133">Transmembrane helix</keyword>
<keyword evidence="2" id="KW-0472">Membrane</keyword>
<feature type="disulfide bond" evidence="1">
    <location>
        <begin position="87"/>
        <end position="105"/>
    </location>
</feature>
<accession>A0A3B4W9Y7</accession>
<feature type="disulfide bond" evidence="1">
    <location>
        <begin position="200"/>
        <end position="218"/>
    </location>
</feature>
<evidence type="ECO:0000259" key="3">
    <source>
        <dbReference type="PROSITE" id="PS50050"/>
    </source>
</evidence>
<feature type="disulfide bond" evidence="1">
    <location>
        <begin position="84"/>
        <end position="97"/>
    </location>
</feature>
<dbReference type="PANTHER" id="PTHR46838">
    <property type="entry name" value="TUMOR NECROSIS FACTOR RECEPTOR SUPERFAMILY MEMBER 14"/>
    <property type="match status" value="1"/>
</dbReference>
<dbReference type="GO" id="GO:0009897">
    <property type="term" value="C:external side of plasma membrane"/>
    <property type="evidence" value="ECO:0007669"/>
    <property type="project" value="TreeGrafter"/>
</dbReference>
<dbReference type="GO" id="GO:0006915">
    <property type="term" value="P:apoptotic process"/>
    <property type="evidence" value="ECO:0007669"/>
    <property type="project" value="InterPro"/>
</dbReference>
<reference evidence="4" key="2">
    <citation type="submission" date="2025-09" db="UniProtKB">
        <authorList>
            <consortium name="Ensembl"/>
        </authorList>
    </citation>
    <scope>IDENTIFICATION</scope>
</reference>
<sequence>MEGTFVNQPTGRTQCYLCTNCDEGSGVRIKRSCTTTSDRVCEPLEGFYCTDFTMNSCLAAKKHTSCQPGQYISQTEYQIGNECCPKCPAGNRVKTDCKKSRSTSCLPCIEGTFMNHPTGLKQCFPCSNCDPGSGLKMRSSCTTTSDRVCEPLEGFYCTDFTMNSCVAAEKHTRCQPGQYISQTGWFSYGTFTSCQPHTQCESENLLIKPGTAASDAECGEKSLKVTVIVICVVVPILVICVAAFFVWKNKKCLSGKICVQSKKLLSWFNG</sequence>
<protein>
    <recommendedName>
        <fullName evidence="3">TNFR-Cys domain-containing protein</fullName>
    </recommendedName>
</protein>
<keyword evidence="5" id="KW-1185">Reference proteome</keyword>
<dbReference type="InterPro" id="IPR001368">
    <property type="entry name" value="TNFR/NGFR_Cys_rich_reg"/>
</dbReference>
<feature type="domain" description="TNFR-Cys" evidence="3">
    <location>
        <begin position="1"/>
        <end position="41"/>
    </location>
</feature>
<feature type="repeat" description="TNFR-Cys" evidence="1">
    <location>
        <begin position="173"/>
        <end position="218"/>
    </location>
</feature>
<dbReference type="GO" id="GO:0007165">
    <property type="term" value="P:signal transduction"/>
    <property type="evidence" value="ECO:0007669"/>
    <property type="project" value="InterPro"/>
</dbReference>
<name>A0A3B4W9Y7_SERLL</name>
<dbReference type="PANTHER" id="PTHR46838:SF1">
    <property type="entry name" value="TUMOR NECROSIS FACTOR RECEPTOR SUPERFAMILY MEMBER 14"/>
    <property type="match status" value="1"/>
</dbReference>
<dbReference type="GO" id="GO:0046642">
    <property type="term" value="P:negative regulation of alpha-beta T cell proliferation"/>
    <property type="evidence" value="ECO:0007669"/>
    <property type="project" value="TreeGrafter"/>
</dbReference>
<proteinExistence type="predicted"/>
<evidence type="ECO:0000256" key="1">
    <source>
        <dbReference type="PROSITE-ProRule" id="PRU00206"/>
    </source>
</evidence>
<dbReference type="Ensembl" id="ENSSLDT00000000900.1">
    <property type="protein sequence ID" value="ENSSLDP00000000839.1"/>
    <property type="gene ID" value="ENSSLDG00000000737.1"/>
</dbReference>
<feature type="domain" description="TNFR-Cys" evidence="3">
    <location>
        <begin position="173"/>
        <end position="218"/>
    </location>
</feature>
<dbReference type="Pfam" id="PF00020">
    <property type="entry name" value="TNFR_c6"/>
    <property type="match status" value="3"/>
</dbReference>
<dbReference type="GO" id="GO:0050829">
    <property type="term" value="P:defense response to Gram-negative bacterium"/>
    <property type="evidence" value="ECO:0007669"/>
    <property type="project" value="TreeGrafter"/>
</dbReference>
<feature type="disulfide bond" evidence="1">
    <location>
        <begin position="108"/>
        <end position="123"/>
    </location>
</feature>
<dbReference type="SUPFAM" id="SSF57586">
    <property type="entry name" value="TNF receptor-like"/>
    <property type="match status" value="3"/>
</dbReference>
<feature type="transmembrane region" description="Helical" evidence="2">
    <location>
        <begin position="225"/>
        <end position="247"/>
    </location>
</feature>
<feature type="repeat" description="TNFR-Cys" evidence="1">
    <location>
        <begin position="1"/>
        <end position="41"/>
    </location>
</feature>
<dbReference type="SMART" id="SM00208">
    <property type="entry name" value="TNFR"/>
    <property type="match status" value="4"/>
</dbReference>
<dbReference type="GeneTree" id="ENSGT00950000183126"/>
<dbReference type="GO" id="GO:0004888">
    <property type="term" value="F:transmembrane signaling receptor activity"/>
    <property type="evidence" value="ECO:0007669"/>
    <property type="project" value="InterPro"/>
</dbReference>
<evidence type="ECO:0000313" key="5">
    <source>
        <dbReference type="Proteomes" id="UP000261360"/>
    </source>
</evidence>
<keyword evidence="1" id="KW-1015">Disulfide bond</keyword>
<dbReference type="PROSITE" id="PS00652">
    <property type="entry name" value="TNFR_NGFR_1"/>
    <property type="match status" value="1"/>
</dbReference>
<feature type="repeat" description="TNFR-Cys" evidence="1">
    <location>
        <begin position="107"/>
        <end position="149"/>
    </location>
</feature>
<keyword evidence="2" id="KW-0812">Transmembrane</keyword>
<feature type="domain" description="TNFR-Cys" evidence="3">
    <location>
        <begin position="65"/>
        <end position="105"/>
    </location>
</feature>
<evidence type="ECO:0000256" key="2">
    <source>
        <dbReference type="SAM" id="Phobius"/>
    </source>
</evidence>
<dbReference type="GO" id="GO:0050830">
    <property type="term" value="P:defense response to Gram-positive bacterium"/>
    <property type="evidence" value="ECO:0007669"/>
    <property type="project" value="TreeGrafter"/>
</dbReference>
<dbReference type="FunFam" id="2.10.50.10:FF:000007">
    <property type="entry name" value="TNF receptor superfamily member 14"/>
    <property type="match status" value="1"/>
</dbReference>
<reference evidence="4" key="1">
    <citation type="submission" date="2025-08" db="UniProtKB">
        <authorList>
            <consortium name="Ensembl"/>
        </authorList>
    </citation>
    <scope>IDENTIFICATION</scope>
</reference>
<dbReference type="PRINTS" id="PR01680">
    <property type="entry name" value="TNFACTORR6"/>
</dbReference>
<dbReference type="GO" id="GO:2000406">
    <property type="term" value="P:positive regulation of T cell migration"/>
    <property type="evidence" value="ECO:0007669"/>
    <property type="project" value="TreeGrafter"/>
</dbReference>
<feature type="domain" description="TNFR-Cys" evidence="3">
    <location>
        <begin position="107"/>
        <end position="149"/>
    </location>
</feature>
<comment type="caution">
    <text evidence="1">Lacks conserved residue(s) required for the propagation of feature annotation.</text>
</comment>
<dbReference type="CDD" id="cd13405">
    <property type="entry name" value="TNFRSF14_teleost"/>
    <property type="match status" value="1"/>
</dbReference>
<dbReference type="InterPro" id="IPR008063">
    <property type="entry name" value="Fas_rcpt"/>
</dbReference>
<dbReference type="GO" id="GO:0002720">
    <property type="term" value="P:positive regulation of cytokine production involved in immune response"/>
    <property type="evidence" value="ECO:0007669"/>
    <property type="project" value="TreeGrafter"/>
</dbReference>
<dbReference type="PROSITE" id="PS50050">
    <property type="entry name" value="TNFR_NGFR_2"/>
    <property type="match status" value="4"/>
</dbReference>